<dbReference type="Pfam" id="PF13289">
    <property type="entry name" value="SIR2_2"/>
    <property type="match status" value="1"/>
</dbReference>
<dbReference type="RefSeq" id="WP_045682607.1">
    <property type="nucleotide sequence ID" value="NZ_CP010803.1"/>
</dbReference>
<dbReference type="HOGENOM" id="CLU_952507_0_0_5"/>
<protein>
    <submittedName>
        <fullName evidence="1">Uncharacterized protein</fullName>
    </submittedName>
</protein>
<dbReference type="STRING" id="1486262.TM49_15585"/>
<sequence>MRNQILDDILKGVADGEIVPYLGPGVLADVRGRETGEPMPADSDSLILAMNKGRPMAPKLMFEFPRAAMNIELKRGRRAVYQFLTNTYGQKNWTRGAVFDWLAQLKPPYIIDINRDLQLQQIYADTPHILIKGLARIGGTDFRYVLFHYDGGSYRQIDNHDADPSLPVLFKPMGLPEPDTGYIATDADYVDYITELMGGFAIPAFLKASRRGKRYLFCGMRFIRDTERMVMSDLIYDAGTPAGYALIANPSDKERRYCAKQNIEIVETDISEFLETEALVQS</sequence>
<gene>
    <name evidence="1" type="ORF">TM49_15585</name>
</gene>
<proteinExistence type="predicted"/>
<keyword evidence="2" id="KW-1185">Reference proteome</keyword>
<dbReference type="EMBL" id="CP010803">
    <property type="protein sequence ID" value="AJY46768.1"/>
    <property type="molecule type" value="Genomic_DNA"/>
</dbReference>
<dbReference type="KEGG" id="mey:TM49_15585"/>
<accession>A0A0D5LTR5</accession>
<evidence type="ECO:0000313" key="1">
    <source>
        <dbReference type="EMBL" id="AJY46768.1"/>
    </source>
</evidence>
<dbReference type="AlphaFoldDB" id="A0A0D5LTR5"/>
<reference evidence="1 2" key="1">
    <citation type="journal article" date="2015" name="Genome Announc.">
        <title>Complete genome sequence of Martelella endophytica YC6887, which has antifungal activity associated with a halophyte.</title>
        <authorList>
            <person name="Khan A."/>
            <person name="Khan H."/>
            <person name="Chung E.J."/>
            <person name="Hossain M.T."/>
            <person name="Chung Y.R."/>
        </authorList>
    </citation>
    <scope>NUCLEOTIDE SEQUENCE [LARGE SCALE GENOMIC DNA]</scope>
    <source>
        <strain evidence="1">YC6887</strain>
    </source>
</reference>
<dbReference type="OrthoDB" id="9802053at2"/>
<evidence type="ECO:0000313" key="2">
    <source>
        <dbReference type="Proteomes" id="UP000032611"/>
    </source>
</evidence>
<organism evidence="1 2">
    <name type="scientific">Martelella endophytica</name>
    <dbReference type="NCBI Taxonomy" id="1486262"/>
    <lineage>
        <taxon>Bacteria</taxon>
        <taxon>Pseudomonadati</taxon>
        <taxon>Pseudomonadota</taxon>
        <taxon>Alphaproteobacteria</taxon>
        <taxon>Hyphomicrobiales</taxon>
        <taxon>Aurantimonadaceae</taxon>
        <taxon>Martelella</taxon>
    </lineage>
</organism>
<name>A0A0D5LTR5_MAREN</name>
<dbReference type="PATRIC" id="fig|1486262.3.peg.3219"/>
<dbReference type="Proteomes" id="UP000032611">
    <property type="component" value="Chromosome"/>
</dbReference>